<feature type="domain" description="GH3 C-terminal" evidence="4">
    <location>
        <begin position="445"/>
        <end position="563"/>
    </location>
</feature>
<dbReference type="Pfam" id="PF03321">
    <property type="entry name" value="GH3"/>
    <property type="match status" value="1"/>
</dbReference>
<evidence type="ECO:0000256" key="1">
    <source>
        <dbReference type="ARBA" id="ARBA00008068"/>
    </source>
</evidence>
<evidence type="ECO:0000259" key="4">
    <source>
        <dbReference type="Pfam" id="PF23572"/>
    </source>
</evidence>
<feature type="domain" description="GH3 middle" evidence="3">
    <location>
        <begin position="360"/>
        <end position="429"/>
    </location>
</feature>
<evidence type="ECO:0008006" key="7">
    <source>
        <dbReference type="Google" id="ProtNLM"/>
    </source>
</evidence>
<dbReference type="InterPro" id="IPR055377">
    <property type="entry name" value="GH3_M"/>
</dbReference>
<dbReference type="InterPro" id="IPR004993">
    <property type="entry name" value="GH3"/>
</dbReference>
<dbReference type="InterPro" id="IPR055378">
    <property type="entry name" value="GH3_C"/>
</dbReference>
<evidence type="ECO:0000313" key="5">
    <source>
        <dbReference type="EMBL" id="TYH99309.1"/>
    </source>
</evidence>
<evidence type="ECO:0000256" key="2">
    <source>
        <dbReference type="ARBA" id="ARBA00022598"/>
    </source>
</evidence>
<reference evidence="5 6" key="1">
    <citation type="submission" date="2019-07" db="EMBL/GenBank/DDBJ databases">
        <title>WGS assembly of Gossypium tomentosum.</title>
        <authorList>
            <person name="Chen Z.J."/>
            <person name="Sreedasyam A."/>
            <person name="Ando A."/>
            <person name="Song Q."/>
            <person name="De L."/>
            <person name="Hulse-Kemp A."/>
            <person name="Ding M."/>
            <person name="Ye W."/>
            <person name="Kirkbride R."/>
            <person name="Jenkins J."/>
            <person name="Plott C."/>
            <person name="Lovell J."/>
            <person name="Lin Y.-M."/>
            <person name="Vaughn R."/>
            <person name="Liu B."/>
            <person name="Li W."/>
            <person name="Simpson S."/>
            <person name="Scheffler B."/>
            <person name="Saski C."/>
            <person name="Grover C."/>
            <person name="Hu G."/>
            <person name="Conover J."/>
            <person name="Carlson J."/>
            <person name="Shu S."/>
            <person name="Boston L."/>
            <person name="Williams M."/>
            <person name="Peterson D."/>
            <person name="Mcgee K."/>
            <person name="Jones D."/>
            <person name="Wendel J."/>
            <person name="Stelly D."/>
            <person name="Grimwood J."/>
            <person name="Schmutz J."/>
        </authorList>
    </citation>
    <scope>NUCLEOTIDE SEQUENCE [LARGE SCALE GENOMIC DNA]</scope>
    <source>
        <strain evidence="5">7179.01</strain>
    </source>
</reference>
<dbReference type="AlphaFoldDB" id="A0A5D2N9Q4"/>
<dbReference type="GO" id="GO:0016881">
    <property type="term" value="F:acid-amino acid ligase activity"/>
    <property type="evidence" value="ECO:0007669"/>
    <property type="project" value="TreeGrafter"/>
</dbReference>
<dbReference type="GO" id="GO:0005737">
    <property type="term" value="C:cytoplasm"/>
    <property type="evidence" value="ECO:0007669"/>
    <property type="project" value="TreeGrafter"/>
</dbReference>
<dbReference type="PANTHER" id="PTHR31901:SF7">
    <property type="entry name" value="INDOLE-3-ACETIC ACID-AMIDO SYNTHETASE GH3.2-RELATED"/>
    <property type="match status" value="1"/>
</dbReference>
<name>A0A5D2N9Q4_GOSTO</name>
<protein>
    <recommendedName>
        <fullName evidence="7">Indole-3-acetic acid-amido synthetase GH3.1</fullName>
    </recommendedName>
</protein>
<gene>
    <name evidence="5" type="ORF">ES332_A11G057300v1</name>
</gene>
<dbReference type="Pfam" id="PF23571">
    <property type="entry name" value="GH3_M"/>
    <property type="match status" value="1"/>
</dbReference>
<keyword evidence="6" id="KW-1185">Reference proteome</keyword>
<evidence type="ECO:0000313" key="6">
    <source>
        <dbReference type="Proteomes" id="UP000322667"/>
    </source>
</evidence>
<dbReference type="EMBL" id="CM017620">
    <property type="protein sequence ID" value="TYH99309.1"/>
    <property type="molecule type" value="Genomic_DNA"/>
</dbReference>
<accession>A0A5D2N9Q4</accession>
<comment type="similarity">
    <text evidence="1">Belongs to the IAA-amido conjugating enzyme family.</text>
</comment>
<dbReference type="Proteomes" id="UP000322667">
    <property type="component" value="Chromosome A11"/>
</dbReference>
<keyword evidence="2" id="KW-0436">Ligase</keyword>
<organism evidence="5 6">
    <name type="scientific">Gossypium tomentosum</name>
    <name type="common">Hawaiian cotton</name>
    <name type="synonym">Gossypium sandvicense</name>
    <dbReference type="NCBI Taxonomy" id="34277"/>
    <lineage>
        <taxon>Eukaryota</taxon>
        <taxon>Viridiplantae</taxon>
        <taxon>Streptophyta</taxon>
        <taxon>Embryophyta</taxon>
        <taxon>Tracheophyta</taxon>
        <taxon>Spermatophyta</taxon>
        <taxon>Magnoliopsida</taxon>
        <taxon>eudicotyledons</taxon>
        <taxon>Gunneridae</taxon>
        <taxon>Pentapetalae</taxon>
        <taxon>rosids</taxon>
        <taxon>malvids</taxon>
        <taxon>Malvales</taxon>
        <taxon>Malvaceae</taxon>
        <taxon>Malvoideae</taxon>
        <taxon>Gossypium</taxon>
    </lineage>
</organism>
<sequence>MFMAVESTLPTPFRTPASDKDAKALQFIEEMTKNVDSVQERVLREILSRNAETEYLKRFILNGATDRETFKSRIPVVTYEDIQPEIQRIANGDKSPIFSAHPISEFLTSSGTSAGERKLMPTIHEEMDRRQLLYSLLMPVMNLYVPGLDKGKGLYFLFVKAETKTPGGLLARPVLTSYYNSDHFKTRPYDPFNVYTSPNEAILCVDSFQSMYAQMLCGLIMRNEVLRVGAVFASGLLRAIHFLQNNWKQLAHDIATGTLNPKITDAPVRECMRKILKPNPELAQFVTMECYEENWECIIKRIWPRTKYLDVIVTGAMAQYIPTLEYYSGGLPMACTMYASSECYFGLNLNPMCKPSEVTYTIMPNMAYFEFLPRESSTSCLVDLADVEVGKEYELILTTYAGLCRYRVGDILRVTGFHNAAPQFRFIRRKNVLLSIESDKTDEAELQNAIENASLLLKEFNTSVVEYTSYADTKQIPGHYVIYWELLVKDSANAPTDDVLNRCCLQIEEPLNSVYRQSRVADNSTGPLEIRVVENGTFEELMDYAISRGASINQYEVPRCVSFTPIMELLNSRVVSKHFSPDLPHWTPERRR</sequence>
<evidence type="ECO:0000259" key="3">
    <source>
        <dbReference type="Pfam" id="PF23571"/>
    </source>
</evidence>
<proteinExistence type="inferred from homology"/>
<dbReference type="Pfam" id="PF23572">
    <property type="entry name" value="GH3_C"/>
    <property type="match status" value="1"/>
</dbReference>
<dbReference type="PANTHER" id="PTHR31901">
    <property type="entry name" value="GH3 DOMAIN-CONTAINING PROTEIN"/>
    <property type="match status" value="1"/>
</dbReference>